<name>A0AA97HRB6_9FLAO</name>
<dbReference type="Proteomes" id="UP001302486">
    <property type="component" value="Chromosome"/>
</dbReference>
<keyword evidence="1" id="KW-0812">Transmembrane</keyword>
<evidence type="ECO:0000313" key="2">
    <source>
        <dbReference type="EMBL" id="WOD43263.1"/>
    </source>
</evidence>
<dbReference type="AlphaFoldDB" id="A0AA97HRB6"/>
<keyword evidence="1" id="KW-1133">Transmembrane helix</keyword>
<dbReference type="EMBL" id="CP136521">
    <property type="protein sequence ID" value="WOD43263.1"/>
    <property type="molecule type" value="Genomic_DNA"/>
</dbReference>
<gene>
    <name evidence="2" type="ORF">RNZ46_14830</name>
</gene>
<reference evidence="3" key="1">
    <citation type="submission" date="2024-06" db="EMBL/GenBank/DDBJ databases">
        <title>Hwangdonia haimaensis gen. nov., sp. nov., a member of the family Flavobacteriaceae isolated from the haima cold seep.</title>
        <authorList>
            <person name="Li J."/>
        </authorList>
    </citation>
    <scope>NUCLEOTIDE SEQUENCE [LARGE SCALE GENOMIC DNA]</scope>
    <source>
        <strain evidence="3">SCSIO 19198</strain>
    </source>
</reference>
<dbReference type="KEGG" id="hws:RNZ46_14830"/>
<feature type="transmembrane region" description="Helical" evidence="1">
    <location>
        <begin position="52"/>
        <end position="70"/>
    </location>
</feature>
<keyword evidence="3" id="KW-1185">Reference proteome</keyword>
<proteinExistence type="predicted"/>
<sequence length="88" mass="10228">MITLILLALATMVTLSLGGFMPLFSIVFGWLFLYYLIIYIVLILLRKKENNILKYAMATLICIPMVWALFAPEYLFDFLLQGVKLDFR</sequence>
<keyword evidence="1" id="KW-0472">Membrane</keyword>
<evidence type="ECO:0000256" key="1">
    <source>
        <dbReference type="SAM" id="Phobius"/>
    </source>
</evidence>
<evidence type="ECO:0000313" key="3">
    <source>
        <dbReference type="Proteomes" id="UP001302486"/>
    </source>
</evidence>
<accession>A0AA97HRB6</accession>
<feature type="transmembrane region" description="Helical" evidence="1">
    <location>
        <begin position="28"/>
        <end position="45"/>
    </location>
</feature>
<dbReference type="RefSeq" id="WP_316982949.1">
    <property type="nucleotide sequence ID" value="NZ_CP136521.1"/>
</dbReference>
<protein>
    <submittedName>
        <fullName evidence="2">Uncharacterized protein</fullName>
    </submittedName>
</protein>
<organism evidence="2 3">
    <name type="scientific">Hwangdonia lutea</name>
    <dbReference type="NCBI Taxonomy" id="3075823"/>
    <lineage>
        <taxon>Bacteria</taxon>
        <taxon>Pseudomonadati</taxon>
        <taxon>Bacteroidota</taxon>
        <taxon>Flavobacteriia</taxon>
        <taxon>Flavobacteriales</taxon>
        <taxon>Flavobacteriaceae</taxon>
        <taxon>Hwangdonia</taxon>
    </lineage>
</organism>